<dbReference type="InterPro" id="IPR012669">
    <property type="entry name" value="Pectate_lyase"/>
</dbReference>
<protein>
    <submittedName>
        <fullName evidence="1">Pectate lyase</fullName>
    </submittedName>
</protein>
<dbReference type="RefSeq" id="WP_302711829.1">
    <property type="nucleotide sequence ID" value="NZ_JAULRT010000035.1"/>
</dbReference>
<dbReference type="PROSITE" id="PS51257">
    <property type="entry name" value="PROKAR_LIPOPROTEIN"/>
    <property type="match status" value="1"/>
</dbReference>
<dbReference type="Proteomes" id="UP001168380">
    <property type="component" value="Unassembled WGS sequence"/>
</dbReference>
<proteinExistence type="predicted"/>
<dbReference type="EMBL" id="JAULRT010000035">
    <property type="protein sequence ID" value="MDO3381689.1"/>
    <property type="molecule type" value="Genomic_DNA"/>
</dbReference>
<organism evidence="1 2">
    <name type="scientific">Gilvimarinus algae</name>
    <dbReference type="NCBI Taxonomy" id="3058037"/>
    <lineage>
        <taxon>Bacteria</taxon>
        <taxon>Pseudomonadati</taxon>
        <taxon>Pseudomonadota</taxon>
        <taxon>Gammaproteobacteria</taxon>
        <taxon>Cellvibrionales</taxon>
        <taxon>Cellvibrionaceae</taxon>
        <taxon>Gilvimarinus</taxon>
    </lineage>
</organism>
<gene>
    <name evidence="1" type="ORF">QWI16_05840</name>
</gene>
<keyword evidence="1" id="KW-0456">Lyase</keyword>
<evidence type="ECO:0000313" key="1">
    <source>
        <dbReference type="EMBL" id="MDO3381689.1"/>
    </source>
</evidence>
<keyword evidence="2" id="KW-1185">Reference proteome</keyword>
<accession>A0ABT8TC50</accession>
<comment type="caution">
    <text evidence="1">The sequence shown here is derived from an EMBL/GenBank/DDBJ whole genome shotgun (WGS) entry which is preliminary data.</text>
</comment>
<sequence length="373" mass="41103">MGNSRLVTGLFSALVLIGCTAHQPVYRPIATDAFADSLEQWSALHPDKRIEPHDRHQILAIADNLLLMQRNSGGWPANRNPFRKLSDDERLQFLKDQNAQDGSFANHTMFPQIFYLSHVYLQTGDVRYRNAARKGLRLVLAAQLYNGGWTLNARPATAIAVDQAVVDTAVTLDALRFLRKVAAGLMPYGYIPFDVRREAAEAVRKGDALLLRLQQAHNSRASIWAGAYSLETSRPAAARGQPLPTLDVAVSTDIVRYLMQIQRPPAEVIRAVEGAVDWFERNSMQRWYSRLPQVAYGGPWPHSESLPSTEPLWASHYQIDTSAPVVAGASLAAQDTGVVYGPGVGAWAETLLSEAYPAWREANIRPAGAPASL</sequence>
<name>A0ABT8TC50_9GAMM</name>
<dbReference type="GO" id="GO:0016829">
    <property type="term" value="F:lyase activity"/>
    <property type="evidence" value="ECO:0007669"/>
    <property type="project" value="UniProtKB-KW"/>
</dbReference>
<evidence type="ECO:0000313" key="2">
    <source>
        <dbReference type="Proteomes" id="UP001168380"/>
    </source>
</evidence>
<reference evidence="1" key="1">
    <citation type="submission" date="2023-07" db="EMBL/GenBank/DDBJ databases">
        <title>Gilvimarinus algae sp. nov., isolated from the surface of Kelp.</title>
        <authorList>
            <person name="Sun Y.Y."/>
            <person name="Gong Y."/>
            <person name="Du Z.J."/>
        </authorList>
    </citation>
    <scope>NUCLEOTIDE SEQUENCE</scope>
    <source>
        <strain evidence="1">SDUM040014</strain>
    </source>
</reference>
<dbReference type="Pfam" id="PF09492">
    <property type="entry name" value="Pec_lyase"/>
    <property type="match status" value="1"/>
</dbReference>
<dbReference type="Gene3D" id="1.50.10.20">
    <property type="match status" value="1"/>
</dbReference>
<dbReference type="SUPFAM" id="SSF81853">
    <property type="entry name" value="Family 10 polysaccharide lyase"/>
    <property type="match status" value="1"/>
</dbReference>